<dbReference type="Pfam" id="PF19567">
    <property type="entry name" value="CpsB_CapC"/>
    <property type="match status" value="1"/>
</dbReference>
<dbReference type="GO" id="GO:0030145">
    <property type="term" value="F:manganese ion binding"/>
    <property type="evidence" value="ECO:0007669"/>
    <property type="project" value="UniProtKB-UniRule"/>
</dbReference>
<evidence type="ECO:0000256" key="2">
    <source>
        <dbReference type="ARBA" id="ARBA00022801"/>
    </source>
</evidence>
<sequence length="254" mass="28472">MIDVYTNILPQFGSGPKDEREFLQMAQKLVDQGVKTVIATPYFNGSMQGTHKHQILTSVEEANRKLQSFYLPLTILPGQRILATAHLLRSSSQEYLTLSDKGKYLFVHMPFDKGGEDFETIAYELQLKELVPVISEPECSQFILKYPQKLYQLVKNGAIVQVSAQSLTGKNGRKAKKAALQFLEHGCVHLVATGADAKSYEKSSLQGAYEVVKKEFGNAKEFMLRENAEAIANGDVVYGERPERMKTQKFLGVF</sequence>
<name>A0A0V8JHR6_9BACI</name>
<evidence type="ECO:0000313" key="6">
    <source>
        <dbReference type="EMBL" id="KSU86521.1"/>
    </source>
</evidence>
<dbReference type="Proteomes" id="UP000053681">
    <property type="component" value="Unassembled WGS sequence"/>
</dbReference>
<evidence type="ECO:0000256" key="4">
    <source>
        <dbReference type="ARBA" id="ARBA00051722"/>
    </source>
</evidence>
<dbReference type="RefSeq" id="WP_062687267.1">
    <property type="nucleotide sequence ID" value="NZ_KQ758695.1"/>
</dbReference>
<dbReference type="PANTHER" id="PTHR39181">
    <property type="entry name" value="TYROSINE-PROTEIN PHOSPHATASE YWQE"/>
    <property type="match status" value="1"/>
</dbReference>
<dbReference type="GO" id="GO:0004725">
    <property type="term" value="F:protein tyrosine phosphatase activity"/>
    <property type="evidence" value="ECO:0007669"/>
    <property type="project" value="UniProtKB-UniRule"/>
</dbReference>
<evidence type="ECO:0000313" key="7">
    <source>
        <dbReference type="Proteomes" id="UP000053681"/>
    </source>
</evidence>
<gene>
    <name evidence="6" type="ORF">AS180_18245</name>
</gene>
<dbReference type="Gene3D" id="3.20.20.140">
    <property type="entry name" value="Metal-dependent hydrolases"/>
    <property type="match status" value="1"/>
</dbReference>
<evidence type="ECO:0000256" key="5">
    <source>
        <dbReference type="PIRNR" id="PIRNR016557"/>
    </source>
</evidence>
<reference evidence="6 7" key="1">
    <citation type="submission" date="2015-11" db="EMBL/GenBank/DDBJ databases">
        <title>Bacillus caseinolyticus sp nov.</title>
        <authorList>
            <person name="Dastager S.G."/>
            <person name="Mawlankar R."/>
        </authorList>
    </citation>
    <scope>NUCLEOTIDE SEQUENCE [LARGE SCALE GENOMIC DNA]</scope>
    <source>
        <strain evidence="6 7">SGD-V-76</strain>
    </source>
</reference>
<proteinExistence type="inferred from homology"/>
<dbReference type="PANTHER" id="PTHR39181:SF1">
    <property type="entry name" value="TYROSINE-PROTEIN PHOSPHATASE YWQE"/>
    <property type="match status" value="1"/>
</dbReference>
<dbReference type="AlphaFoldDB" id="A0A0V8JHR6"/>
<comment type="caution">
    <text evidence="6">The sequence shown here is derived from an EMBL/GenBank/DDBJ whole genome shotgun (WGS) entry which is preliminary data.</text>
</comment>
<evidence type="ECO:0000256" key="3">
    <source>
        <dbReference type="ARBA" id="ARBA00022912"/>
    </source>
</evidence>
<protein>
    <recommendedName>
        <fullName evidence="5">Tyrosine-protein phosphatase</fullName>
        <ecNumber evidence="5">3.1.3.48</ecNumber>
    </recommendedName>
</protein>
<accession>A0A0V8JHR6</accession>
<keyword evidence="3 5" id="KW-0904">Protein phosphatase</keyword>
<dbReference type="PIRSF" id="PIRSF016557">
    <property type="entry name" value="Caps_synth_CpsB"/>
    <property type="match status" value="1"/>
</dbReference>
<organism evidence="6 7">
    <name type="scientific">Priestia veravalensis</name>
    <dbReference type="NCBI Taxonomy" id="1414648"/>
    <lineage>
        <taxon>Bacteria</taxon>
        <taxon>Bacillati</taxon>
        <taxon>Bacillota</taxon>
        <taxon>Bacilli</taxon>
        <taxon>Bacillales</taxon>
        <taxon>Bacillaceae</taxon>
        <taxon>Priestia</taxon>
    </lineage>
</organism>
<evidence type="ECO:0000256" key="1">
    <source>
        <dbReference type="ARBA" id="ARBA00005750"/>
    </source>
</evidence>
<dbReference type="EMBL" id="LNQP01000080">
    <property type="protein sequence ID" value="KSU86521.1"/>
    <property type="molecule type" value="Genomic_DNA"/>
</dbReference>
<keyword evidence="2 5" id="KW-0378">Hydrolase</keyword>
<comment type="similarity">
    <text evidence="1 5">Belongs to the metallo-dependent hydrolases superfamily. CpsB/CapC family.</text>
</comment>
<dbReference type="InterPro" id="IPR016667">
    <property type="entry name" value="Caps_polysacc_synth_CpsB/CapC"/>
</dbReference>
<keyword evidence="7" id="KW-1185">Reference proteome</keyword>
<dbReference type="EC" id="3.1.3.48" evidence="5"/>
<comment type="catalytic activity">
    <reaction evidence="4 5">
        <text>O-phospho-L-tyrosyl-[protein] + H2O = L-tyrosyl-[protein] + phosphate</text>
        <dbReference type="Rhea" id="RHEA:10684"/>
        <dbReference type="Rhea" id="RHEA-COMP:10136"/>
        <dbReference type="Rhea" id="RHEA-COMP:20101"/>
        <dbReference type="ChEBI" id="CHEBI:15377"/>
        <dbReference type="ChEBI" id="CHEBI:43474"/>
        <dbReference type="ChEBI" id="CHEBI:46858"/>
        <dbReference type="ChEBI" id="CHEBI:61978"/>
        <dbReference type="EC" id="3.1.3.48"/>
    </reaction>
</comment>